<keyword evidence="2" id="KW-0496">Mitochondrion</keyword>
<feature type="chain" id="PRO_5007100222" evidence="1">
    <location>
        <begin position="28"/>
        <end position="49"/>
    </location>
</feature>
<organism evidence="2">
    <name type="scientific">Picea glauca</name>
    <name type="common">White spruce</name>
    <name type="synonym">Pinus glauca</name>
    <dbReference type="NCBI Taxonomy" id="3330"/>
    <lineage>
        <taxon>Eukaryota</taxon>
        <taxon>Viridiplantae</taxon>
        <taxon>Streptophyta</taxon>
        <taxon>Embryophyta</taxon>
        <taxon>Tracheophyta</taxon>
        <taxon>Spermatophyta</taxon>
        <taxon>Pinopsida</taxon>
        <taxon>Pinidae</taxon>
        <taxon>Conifers I</taxon>
        <taxon>Pinales</taxon>
        <taxon>Pinaceae</taxon>
        <taxon>Picea</taxon>
    </lineage>
</organism>
<evidence type="ECO:0000256" key="1">
    <source>
        <dbReference type="SAM" id="SignalP"/>
    </source>
</evidence>
<accession>A0A101M208</accession>
<reference evidence="2" key="1">
    <citation type="journal article" date="2015" name="Genome Biol. Evol.">
        <title>Organellar Genomes of White Spruce (Picea glauca): Assembly and Annotation.</title>
        <authorList>
            <person name="Jackman S.D."/>
            <person name="Warren R.L."/>
            <person name="Gibb E.A."/>
            <person name="Vandervalk B.P."/>
            <person name="Mohamadi H."/>
            <person name="Chu J."/>
            <person name="Raymond A."/>
            <person name="Pleasance S."/>
            <person name="Coope R."/>
            <person name="Wildung M.R."/>
            <person name="Ritland C.E."/>
            <person name="Bousquet J."/>
            <person name="Jones S.J."/>
            <person name="Bohlmann J."/>
            <person name="Birol I."/>
        </authorList>
    </citation>
    <scope>NUCLEOTIDE SEQUENCE [LARGE SCALE GENOMIC DNA]</scope>
    <source>
        <tissue evidence="2">Flushing bud</tissue>
    </source>
</reference>
<geneLocation type="mitochondrion" evidence="2"/>
<gene>
    <name evidence="2" type="ORF">ABT39_MTgene4004</name>
</gene>
<dbReference type="AlphaFoldDB" id="A0A101M208"/>
<feature type="signal peptide" evidence="1">
    <location>
        <begin position="1"/>
        <end position="27"/>
    </location>
</feature>
<comment type="caution">
    <text evidence="2">The sequence shown here is derived from an EMBL/GenBank/DDBJ whole genome shotgun (WGS) entry which is preliminary data.</text>
</comment>
<sequence>MPRVKMRSTRLSKCVRVLKLIVQLVLSQQVLMFFPSPSHQCLNQDQDLY</sequence>
<proteinExistence type="predicted"/>
<dbReference type="EMBL" id="LKAM01000003">
    <property type="protein sequence ID" value="KUM49453.1"/>
    <property type="molecule type" value="Genomic_DNA"/>
</dbReference>
<protein>
    <submittedName>
        <fullName evidence="2">Uncharacterized protein</fullName>
    </submittedName>
</protein>
<name>A0A101M208_PICGL</name>
<keyword evidence="1" id="KW-0732">Signal</keyword>
<evidence type="ECO:0000313" key="2">
    <source>
        <dbReference type="EMBL" id="KUM49453.1"/>
    </source>
</evidence>